<keyword evidence="2 5" id="KW-0812">Transmembrane</keyword>
<dbReference type="EMBL" id="FOGJ01000019">
    <property type="protein sequence ID" value="SES11028.1"/>
    <property type="molecule type" value="Genomic_DNA"/>
</dbReference>
<evidence type="ECO:0000256" key="3">
    <source>
        <dbReference type="ARBA" id="ARBA00022989"/>
    </source>
</evidence>
<keyword evidence="4 5" id="KW-0472">Membrane</keyword>
<dbReference type="GO" id="GO:0015108">
    <property type="term" value="F:chloride transmembrane transporter activity"/>
    <property type="evidence" value="ECO:0007669"/>
    <property type="project" value="InterPro"/>
</dbReference>
<evidence type="ECO:0000256" key="1">
    <source>
        <dbReference type="ARBA" id="ARBA00004141"/>
    </source>
</evidence>
<feature type="transmembrane region" description="Helical" evidence="5">
    <location>
        <begin position="188"/>
        <end position="208"/>
    </location>
</feature>
<feature type="transmembrane region" description="Helical" evidence="5">
    <location>
        <begin position="263"/>
        <end position="282"/>
    </location>
</feature>
<keyword evidence="3 5" id="KW-1133">Transmembrane helix</keyword>
<accession>A0A1H9UNZ2</accession>
<dbReference type="PANTHER" id="PTHR43427:SF12">
    <property type="entry name" value="CHLORIDE TRANSPORTER"/>
    <property type="match status" value="1"/>
</dbReference>
<feature type="transmembrane region" description="Helical" evidence="5">
    <location>
        <begin position="153"/>
        <end position="176"/>
    </location>
</feature>
<dbReference type="Gene3D" id="1.10.3080.10">
    <property type="entry name" value="Clc chloride channel"/>
    <property type="match status" value="1"/>
</dbReference>
<dbReference type="Proteomes" id="UP000182584">
    <property type="component" value="Unassembled WGS sequence"/>
</dbReference>
<sequence>MQIIPDIKESDSSLRKTGISLLLLAKWIILGLIVGIIVGFVGAIFAHLLTFANIYRHNNPYVLLLLPLAGILIVYLYHFFNDHNDTGTDLIIKAITANESIPIFKTPLIIIATFLTHLCGGSAGREGAALQFGGSLGYNIGKVIKLCDDDKKIMTMSGMAAAFSSLFGTPIAAAVFSIELSSVGAMHYAALVPSVAASLVALYVARYFGVGADEFFVKIVPELTAQLAIKSVFIAIIGAFIGIMFCLSIRYTRKAFYKIIKNSYIRVICGGLIIIGLSYVFKGGYYNGAGIDVIEMAFDGESPYIAFLIKMIFTAITLGSGFKGGEIVPTLYIGATFGRLYASIVGFPNQLAVALGMLALFCSVTNCPIASLLIAFKLFGYEGAFYYVIVTAISYAISGYDSLYGSQRIKYSKFKYK</sequence>
<dbReference type="GO" id="GO:0016020">
    <property type="term" value="C:membrane"/>
    <property type="evidence" value="ECO:0007669"/>
    <property type="project" value="UniProtKB-SubCell"/>
</dbReference>
<dbReference type="AlphaFoldDB" id="A0A1H9UNZ2"/>
<dbReference type="eggNOG" id="COG0038">
    <property type="taxonomic scope" value="Bacteria"/>
</dbReference>
<comment type="subcellular location">
    <subcellularLocation>
        <location evidence="1">Membrane</location>
        <topology evidence="1">Multi-pass membrane protein</topology>
    </subcellularLocation>
</comment>
<evidence type="ECO:0000256" key="4">
    <source>
        <dbReference type="ARBA" id="ARBA00023136"/>
    </source>
</evidence>
<protein>
    <submittedName>
        <fullName evidence="6">H+/Cl-antiporter ClcA</fullName>
    </submittedName>
</protein>
<evidence type="ECO:0000313" key="6">
    <source>
        <dbReference type="EMBL" id="SES11028.1"/>
    </source>
</evidence>
<evidence type="ECO:0000313" key="7">
    <source>
        <dbReference type="Proteomes" id="UP000182584"/>
    </source>
</evidence>
<feature type="transmembrane region" description="Helical" evidence="5">
    <location>
        <begin position="302"/>
        <end position="322"/>
    </location>
</feature>
<feature type="transmembrane region" description="Helical" evidence="5">
    <location>
        <begin position="384"/>
        <end position="403"/>
    </location>
</feature>
<dbReference type="RefSeq" id="WP_081357130.1">
    <property type="nucleotide sequence ID" value="NZ_FOGJ01000019.1"/>
</dbReference>
<dbReference type="InterPro" id="IPR001807">
    <property type="entry name" value="ClC"/>
</dbReference>
<evidence type="ECO:0000256" key="2">
    <source>
        <dbReference type="ARBA" id="ARBA00022692"/>
    </source>
</evidence>
<feature type="transmembrane region" description="Helical" evidence="5">
    <location>
        <begin position="351"/>
        <end position="378"/>
    </location>
</feature>
<dbReference type="Pfam" id="PF00654">
    <property type="entry name" value="Voltage_CLC"/>
    <property type="match status" value="1"/>
</dbReference>
<gene>
    <name evidence="6" type="ORF">SAMN04487884_11928</name>
</gene>
<feature type="transmembrane region" description="Helical" evidence="5">
    <location>
        <begin position="27"/>
        <end position="49"/>
    </location>
</feature>
<reference evidence="6 7" key="1">
    <citation type="submission" date="2016-10" db="EMBL/GenBank/DDBJ databases">
        <authorList>
            <person name="de Groot N.N."/>
        </authorList>
    </citation>
    <scope>NUCLEOTIDE SEQUENCE [LARGE SCALE GENOMIC DNA]</scope>
    <source>
        <strain evidence="6 7">AR40</strain>
    </source>
</reference>
<evidence type="ECO:0000256" key="5">
    <source>
        <dbReference type="SAM" id="Phobius"/>
    </source>
</evidence>
<dbReference type="InterPro" id="IPR014743">
    <property type="entry name" value="Cl-channel_core"/>
</dbReference>
<organism evidence="6 7">
    <name type="scientific">Butyrivibrio fibrisolvens</name>
    <dbReference type="NCBI Taxonomy" id="831"/>
    <lineage>
        <taxon>Bacteria</taxon>
        <taxon>Bacillati</taxon>
        <taxon>Bacillota</taxon>
        <taxon>Clostridia</taxon>
        <taxon>Lachnospirales</taxon>
        <taxon>Lachnospiraceae</taxon>
        <taxon>Butyrivibrio</taxon>
    </lineage>
</organism>
<feature type="transmembrane region" description="Helical" evidence="5">
    <location>
        <begin position="61"/>
        <end position="80"/>
    </location>
</feature>
<feature type="transmembrane region" description="Helical" evidence="5">
    <location>
        <begin position="228"/>
        <end position="251"/>
    </location>
</feature>
<dbReference type="InterPro" id="IPR050368">
    <property type="entry name" value="ClC-type_chloride_channel"/>
</dbReference>
<proteinExistence type="predicted"/>
<dbReference type="OrthoDB" id="9767361at2"/>
<dbReference type="SUPFAM" id="SSF81340">
    <property type="entry name" value="Clc chloride channel"/>
    <property type="match status" value="1"/>
</dbReference>
<dbReference type="PANTHER" id="PTHR43427">
    <property type="entry name" value="CHLORIDE CHANNEL PROTEIN CLC-E"/>
    <property type="match status" value="1"/>
</dbReference>
<name>A0A1H9UNZ2_BUTFI</name>